<organism evidence="1 2">
    <name type="scientific">Petralouisia muris</name>
    <dbReference type="NCBI Taxonomy" id="3032872"/>
    <lineage>
        <taxon>Bacteria</taxon>
        <taxon>Bacillati</taxon>
        <taxon>Bacillota</taxon>
        <taxon>Clostridia</taxon>
        <taxon>Lachnospirales</taxon>
        <taxon>Lachnospiraceae</taxon>
        <taxon>Petralouisia</taxon>
    </lineage>
</organism>
<proteinExistence type="predicted"/>
<keyword evidence="1" id="KW-0378">Hydrolase</keyword>
<keyword evidence="2" id="KW-1185">Reference proteome</keyword>
<evidence type="ECO:0000313" key="1">
    <source>
        <dbReference type="EMBL" id="TGY95699.1"/>
    </source>
</evidence>
<evidence type="ECO:0000313" key="2">
    <source>
        <dbReference type="Proteomes" id="UP000304953"/>
    </source>
</evidence>
<reference evidence="1" key="1">
    <citation type="submission" date="2019-04" db="EMBL/GenBank/DDBJ databases">
        <title>Microbes associate with the intestines of laboratory mice.</title>
        <authorList>
            <person name="Navarre W."/>
            <person name="Wong E."/>
            <person name="Huang K."/>
            <person name="Tropini C."/>
            <person name="Ng K."/>
            <person name="Yu B."/>
        </authorList>
    </citation>
    <scope>NUCLEOTIDE SEQUENCE</scope>
    <source>
        <strain evidence="1">NM01_1-7b</strain>
    </source>
</reference>
<protein>
    <submittedName>
        <fullName evidence="1">Glycoside hydrolase family 3 protein</fullName>
    </submittedName>
</protein>
<sequence length="464" mass="51291">MRKSPQRTKSKIKYLLLCNGTLLIVFLVLLGTLFLSKNNHTQKREQSETSSRTQNDKKNDQRQESEENNLSAKEPGQNESQPGPDIPLNNQESNKALLQQQVPENSEAILQQQIQDKIASMTVEEKAAQLFIITPEALTGLPSVTKAGEDTRTALSKYPVGGLIFFESNIQSRQQMTEMLKKQQEYSRERIGLPLFLSVDEEGGQVTRIASVLGSEVEIFPDISEIGAAQDASRAFQLGDAIGEYLGGMGFNLDFAPVADVLTNPDNTVVKRRSYGSSPQNVSEMVKSNLEGLQSHQIYGCIKHFPGHGATEGDTHQGYAYTEKSWEELKSNDIVPFQDSIEWGVKFVMVGHISLPQVTGNDTPASLSSYVIGRLLREELGYDGIVLTDALNMKAVTDQYDSSQAAVKAILAGNDMILMPKDFQSAYQGILEAIENGVISQERLDESLRRILELKMCQQGGSHE</sequence>
<dbReference type="EMBL" id="SRYA01000025">
    <property type="protein sequence ID" value="TGY95699.1"/>
    <property type="molecule type" value="Genomic_DNA"/>
</dbReference>
<dbReference type="Proteomes" id="UP000304953">
    <property type="component" value="Unassembled WGS sequence"/>
</dbReference>
<accession>A0AC61RUT6</accession>
<gene>
    <name evidence="1" type="ORF">E5329_13310</name>
</gene>
<comment type="caution">
    <text evidence="1">The sequence shown here is derived from an EMBL/GenBank/DDBJ whole genome shotgun (WGS) entry which is preliminary data.</text>
</comment>
<name>A0AC61RUT6_9FIRM</name>